<dbReference type="InterPro" id="IPR019921">
    <property type="entry name" value="Lucif-like_OxRdtase_Rv2161c"/>
</dbReference>
<keyword evidence="3" id="KW-0560">Oxidoreductase</keyword>
<dbReference type="PANTHER" id="PTHR42847">
    <property type="entry name" value="ALKANESULFONATE MONOOXYGENASE"/>
    <property type="match status" value="1"/>
</dbReference>
<dbReference type="PANTHER" id="PTHR42847:SF4">
    <property type="entry name" value="ALKANESULFONATE MONOOXYGENASE-RELATED"/>
    <property type="match status" value="1"/>
</dbReference>
<dbReference type="InterPro" id="IPR011251">
    <property type="entry name" value="Luciferase-like_dom"/>
</dbReference>
<evidence type="ECO:0000256" key="1">
    <source>
        <dbReference type="ARBA" id="ARBA00022630"/>
    </source>
</evidence>
<evidence type="ECO:0000313" key="6">
    <source>
        <dbReference type="EMBL" id="GAA1844055.1"/>
    </source>
</evidence>
<keyword evidence="1" id="KW-0285">Flavoprotein</keyword>
<dbReference type="NCBIfam" id="TIGR03619">
    <property type="entry name" value="F420_Rv2161c"/>
    <property type="match status" value="1"/>
</dbReference>
<reference evidence="6 7" key="1">
    <citation type="journal article" date="2019" name="Int. J. Syst. Evol. Microbiol.">
        <title>The Global Catalogue of Microorganisms (GCM) 10K type strain sequencing project: providing services to taxonomists for standard genome sequencing and annotation.</title>
        <authorList>
            <consortium name="The Broad Institute Genomics Platform"/>
            <consortium name="The Broad Institute Genome Sequencing Center for Infectious Disease"/>
            <person name="Wu L."/>
            <person name="Ma J."/>
        </authorList>
    </citation>
    <scope>NUCLEOTIDE SEQUENCE [LARGE SCALE GENOMIC DNA]</scope>
    <source>
        <strain evidence="6 7">JCM 16009</strain>
    </source>
</reference>
<protein>
    <recommendedName>
        <fullName evidence="5">Luciferase-like domain-containing protein</fullName>
    </recommendedName>
</protein>
<dbReference type="InterPro" id="IPR050172">
    <property type="entry name" value="SsuD_RutA_monooxygenase"/>
</dbReference>
<dbReference type="Gene3D" id="3.20.20.30">
    <property type="entry name" value="Luciferase-like domain"/>
    <property type="match status" value="1"/>
</dbReference>
<dbReference type="Proteomes" id="UP001500449">
    <property type="component" value="Unassembled WGS sequence"/>
</dbReference>
<keyword evidence="2" id="KW-0288">FMN</keyword>
<proteinExistence type="predicted"/>
<evidence type="ECO:0000313" key="7">
    <source>
        <dbReference type="Proteomes" id="UP001500449"/>
    </source>
</evidence>
<evidence type="ECO:0000256" key="4">
    <source>
        <dbReference type="ARBA" id="ARBA00023033"/>
    </source>
</evidence>
<accession>A0ABN2MZ48</accession>
<gene>
    <name evidence="6" type="ORF">GCM10009836_24290</name>
</gene>
<dbReference type="SUPFAM" id="SSF51679">
    <property type="entry name" value="Bacterial luciferase-like"/>
    <property type="match status" value="1"/>
</dbReference>
<comment type="caution">
    <text evidence="6">The sequence shown here is derived from an EMBL/GenBank/DDBJ whole genome shotgun (WGS) entry which is preliminary data.</text>
</comment>
<keyword evidence="4" id="KW-0503">Monooxygenase</keyword>
<organism evidence="6 7">
    <name type="scientific">Pseudonocardia ailaonensis</name>
    <dbReference type="NCBI Taxonomy" id="367279"/>
    <lineage>
        <taxon>Bacteria</taxon>
        <taxon>Bacillati</taxon>
        <taxon>Actinomycetota</taxon>
        <taxon>Actinomycetes</taxon>
        <taxon>Pseudonocardiales</taxon>
        <taxon>Pseudonocardiaceae</taxon>
        <taxon>Pseudonocardia</taxon>
    </lineage>
</organism>
<keyword evidence="7" id="KW-1185">Reference proteome</keyword>
<dbReference type="InterPro" id="IPR036661">
    <property type="entry name" value="Luciferase-like_sf"/>
</dbReference>
<name>A0ABN2MZ48_9PSEU</name>
<dbReference type="RefSeq" id="WP_344415603.1">
    <property type="nucleotide sequence ID" value="NZ_BAAAQK010000005.1"/>
</dbReference>
<dbReference type="EMBL" id="BAAAQK010000005">
    <property type="protein sequence ID" value="GAA1844055.1"/>
    <property type="molecule type" value="Genomic_DNA"/>
</dbReference>
<feature type="domain" description="Luciferase-like" evidence="5">
    <location>
        <begin position="24"/>
        <end position="242"/>
    </location>
</feature>
<dbReference type="Pfam" id="PF00296">
    <property type="entry name" value="Bac_luciferase"/>
    <property type="match status" value="1"/>
</dbReference>
<sequence>MTVPDARRVPALSLQLVNFGAAALDPAALVRVAVAADEARVDRLVAVDHVVMGSETDAYSWGRFPTGPDEPWLEPLTVLAMLAGRTSRIRLATGVLVAPLRSGALLAKTAATLDVLSGGRLDLGVGTGWQAREYEASGLDFARRGHLLDETLQTVRALWDDAPASLDLGPSRAEDVWCSPRRPDVPIWVSGSLSRAVLRRIMRFGDAWIPIMGMSNPELAVAVVELRAALLAAGRDTSAFRVEGKLSMARTEAGGLDVAATFDRASELLDAGVTDLSFRLTSLDRDEDEALRLLPGFVSAFHDRFPGLVSAGAAGRGGL</sequence>
<evidence type="ECO:0000256" key="2">
    <source>
        <dbReference type="ARBA" id="ARBA00022643"/>
    </source>
</evidence>
<evidence type="ECO:0000259" key="5">
    <source>
        <dbReference type="Pfam" id="PF00296"/>
    </source>
</evidence>
<evidence type="ECO:0000256" key="3">
    <source>
        <dbReference type="ARBA" id="ARBA00023002"/>
    </source>
</evidence>